<dbReference type="KEGG" id="kbs:EPA93_32600"/>
<evidence type="ECO:0000256" key="5">
    <source>
        <dbReference type="ARBA" id="ARBA00022989"/>
    </source>
</evidence>
<name>A0A4P6JXH9_KTERU</name>
<keyword evidence="6 8" id="KW-0472">Membrane</keyword>
<sequence length="561" mass="61804">MRTIRSGTNIRSLHFPVGAMNDTKMRERRTKSRGEAHMELFCLFGLVMVGFTCFAIVMAIRQAGRKQYYPLSTFGTAHFASSQEAADLLPSPDQLRTQSYLLLGTYGAQLAALSQKSQESHVLLVAPTGQGKTSGIMLPGILTESGHRSLFINDTKGELIGQCLGWLSKHHQCFVLSPTRPQSSHHYNPLAHVADMEDAEDVAAALVMNTGESQEPFWDNASRLLLTAAILHLKETTAQAPFSSLVQMLTGSTVADLQQLLLQSPSLLARAAASSFVQSLSLNERLAGSIMVELATRLYSMNNPALVAITSDDEIDFDQFLHTPTAIFLSIPASQAKRLKWFSALFMMQLMKHLTRRAEEAADKRLARPAALYLDEFGNQTIPHFPAYISLVRSAGIALLMAIQSHDQLLEAYGEAGKNTILANATTHIVFPGCGLPETTYYSERLGEMTVAVISKSYQDTPFSPTTTNYGQAQRRLMTSDEIRRLPTRHLLVITENMAPCIVRNFAYFEVPQIKQRAGLPYMLPSRMQTPLSQGTLSPGSQPASPGTPQPSRNPQQFFLP</sequence>
<evidence type="ECO:0000256" key="7">
    <source>
        <dbReference type="SAM" id="MobiDB-lite"/>
    </source>
</evidence>
<keyword evidence="5 8" id="KW-1133">Transmembrane helix</keyword>
<gene>
    <name evidence="9" type="ORF">EPA93_32600</name>
</gene>
<comment type="subcellular location">
    <subcellularLocation>
        <location evidence="1">Cell membrane</location>
        <topology evidence="1">Multi-pass membrane protein</topology>
    </subcellularLocation>
</comment>
<dbReference type="InterPro" id="IPR027417">
    <property type="entry name" value="P-loop_NTPase"/>
</dbReference>
<proteinExistence type="inferred from homology"/>
<feature type="region of interest" description="Disordered" evidence="7">
    <location>
        <begin position="526"/>
        <end position="561"/>
    </location>
</feature>
<dbReference type="Gene3D" id="3.40.50.300">
    <property type="entry name" value="P-loop containing nucleotide triphosphate hydrolases"/>
    <property type="match status" value="1"/>
</dbReference>
<evidence type="ECO:0000256" key="4">
    <source>
        <dbReference type="ARBA" id="ARBA00022692"/>
    </source>
</evidence>
<keyword evidence="10" id="KW-1185">Reference proteome</keyword>
<keyword evidence="3" id="KW-1003">Cell membrane</keyword>
<evidence type="ECO:0008006" key="11">
    <source>
        <dbReference type="Google" id="ProtNLM"/>
    </source>
</evidence>
<dbReference type="PANTHER" id="PTHR37937:SF1">
    <property type="entry name" value="CONJUGATIVE TRANSFER: DNA TRANSPORT"/>
    <property type="match status" value="1"/>
</dbReference>
<accession>A0A4P6JXH9</accession>
<dbReference type="Pfam" id="PF02534">
    <property type="entry name" value="T4SS-DNA_transf"/>
    <property type="match status" value="1"/>
</dbReference>
<feature type="transmembrane region" description="Helical" evidence="8">
    <location>
        <begin position="38"/>
        <end position="60"/>
    </location>
</feature>
<evidence type="ECO:0000313" key="9">
    <source>
        <dbReference type="EMBL" id="QBD80459.1"/>
    </source>
</evidence>
<dbReference type="GO" id="GO:0005886">
    <property type="term" value="C:plasma membrane"/>
    <property type="evidence" value="ECO:0007669"/>
    <property type="project" value="UniProtKB-SubCell"/>
</dbReference>
<dbReference type="PANTHER" id="PTHR37937">
    <property type="entry name" value="CONJUGATIVE TRANSFER: DNA TRANSPORT"/>
    <property type="match status" value="1"/>
</dbReference>
<evidence type="ECO:0000256" key="2">
    <source>
        <dbReference type="ARBA" id="ARBA00008806"/>
    </source>
</evidence>
<dbReference type="EMBL" id="CP035758">
    <property type="protein sequence ID" value="QBD80459.1"/>
    <property type="molecule type" value="Genomic_DNA"/>
</dbReference>
<dbReference type="Proteomes" id="UP000290365">
    <property type="component" value="Chromosome"/>
</dbReference>
<evidence type="ECO:0000256" key="1">
    <source>
        <dbReference type="ARBA" id="ARBA00004651"/>
    </source>
</evidence>
<dbReference type="AlphaFoldDB" id="A0A4P6JXH9"/>
<feature type="compositionally biased region" description="Polar residues" evidence="7">
    <location>
        <begin position="527"/>
        <end position="561"/>
    </location>
</feature>
<evidence type="ECO:0000256" key="6">
    <source>
        <dbReference type="ARBA" id="ARBA00023136"/>
    </source>
</evidence>
<dbReference type="SUPFAM" id="SSF52540">
    <property type="entry name" value="P-loop containing nucleoside triphosphate hydrolases"/>
    <property type="match status" value="1"/>
</dbReference>
<reference evidence="9 10" key="1">
    <citation type="submission" date="2019-01" db="EMBL/GenBank/DDBJ databases">
        <title>Ktedonosporobacter rubrisoli SCAWS-G2.</title>
        <authorList>
            <person name="Huang Y."/>
            <person name="Yan B."/>
        </authorList>
    </citation>
    <scope>NUCLEOTIDE SEQUENCE [LARGE SCALE GENOMIC DNA]</scope>
    <source>
        <strain evidence="9 10">SCAWS-G2</strain>
    </source>
</reference>
<evidence type="ECO:0000256" key="3">
    <source>
        <dbReference type="ARBA" id="ARBA00022475"/>
    </source>
</evidence>
<evidence type="ECO:0000256" key="8">
    <source>
        <dbReference type="SAM" id="Phobius"/>
    </source>
</evidence>
<dbReference type="OrthoDB" id="155460at2"/>
<protein>
    <recommendedName>
        <fullName evidence="11">Type IV secretory system conjugative DNA transfer family protein</fullName>
    </recommendedName>
</protein>
<dbReference type="CDD" id="cd01127">
    <property type="entry name" value="TrwB_TraG_TraD_VirD4"/>
    <property type="match status" value="1"/>
</dbReference>
<comment type="similarity">
    <text evidence="2">Belongs to the VirD4/TraG family.</text>
</comment>
<organism evidence="9 10">
    <name type="scientific">Ktedonosporobacter rubrisoli</name>
    <dbReference type="NCBI Taxonomy" id="2509675"/>
    <lineage>
        <taxon>Bacteria</taxon>
        <taxon>Bacillati</taxon>
        <taxon>Chloroflexota</taxon>
        <taxon>Ktedonobacteria</taxon>
        <taxon>Ktedonobacterales</taxon>
        <taxon>Ktedonosporobacteraceae</taxon>
        <taxon>Ktedonosporobacter</taxon>
    </lineage>
</organism>
<evidence type="ECO:0000313" key="10">
    <source>
        <dbReference type="Proteomes" id="UP000290365"/>
    </source>
</evidence>
<keyword evidence="4 8" id="KW-0812">Transmembrane</keyword>
<dbReference type="InterPro" id="IPR051539">
    <property type="entry name" value="T4SS-coupling_protein"/>
</dbReference>
<dbReference type="InterPro" id="IPR003688">
    <property type="entry name" value="TraG/VirD4"/>
</dbReference>